<keyword evidence="2" id="KW-0812">Transmembrane</keyword>
<name>A0AAW6U0R3_9BACT</name>
<dbReference type="RefSeq" id="WP_349244614.1">
    <property type="nucleotide sequence ID" value="NZ_JASCXX010000009.1"/>
</dbReference>
<reference evidence="3" key="1">
    <citation type="submission" date="2023-05" db="EMBL/GenBank/DDBJ databases">
        <title>Anaerotaeda fermentans gen. nov., sp. nov., a novel anaerobic planctomycete of the new family within the order Sedimentisphaerales isolated from Taman Peninsula, Russia.</title>
        <authorList>
            <person name="Khomyakova M.A."/>
            <person name="Merkel A.Y."/>
            <person name="Slobodkin A.I."/>
        </authorList>
    </citation>
    <scope>NUCLEOTIDE SEQUENCE</scope>
    <source>
        <strain evidence="3">M17dextr</strain>
    </source>
</reference>
<keyword evidence="4" id="KW-1185">Reference proteome</keyword>
<accession>A0AAW6U0R3</accession>
<gene>
    <name evidence="3" type="ORF">QJ522_09140</name>
</gene>
<dbReference type="AlphaFoldDB" id="A0AAW6U0R3"/>
<evidence type="ECO:0000313" key="3">
    <source>
        <dbReference type="EMBL" id="MDI6449206.1"/>
    </source>
</evidence>
<protein>
    <submittedName>
        <fullName evidence="3">Uncharacterized protein</fullName>
    </submittedName>
</protein>
<sequence>MLVPGTEKLFGALWNVRDCRVPSRRVGVRALVLACLLVLVLATGVGGQIGSDDGTETQIDRRGFEQIDRIQEALQRWGKIFVWVAAGLLVIVAIKIIDPLRFYYGSQDRLLKRAVRGVDELLKRIQQETESAEPEPQEEATEGGLLAGMTEVAQFSHAEQVPSYVLTVNDLMLDNVRVALSRLRGFQEGHAQRYKDYMYTVLKGIKTMTEDSIAGGVPSSLAVDAQEYFQDERRYRAWRKLLGRLHERGENQETIDSFLLFIRRIKEGRPLAEPAAPASTEDRSTVAEDPSQPAVPDVLNEETLPAIQEAAAREAVNLVAKVQSASLPNRDCAWQFELVRRQEQLHLRDEAQRMLVVFLSAERKALPQITRTRMLPCRTPEHLWYMLGVAHRAELDRRIEARLLNVQEIVLLEKAFLQTFAKRGSLERVYGRGADAGLMMDLHVPQLRRETLALLRRLHETEPDRLARATQALNDEETPQHNEVRRLIGQYVDHRREPPEATSLQ</sequence>
<feature type="region of interest" description="Disordered" evidence="1">
    <location>
        <begin position="272"/>
        <end position="298"/>
    </location>
</feature>
<proteinExistence type="predicted"/>
<keyword evidence="2" id="KW-0472">Membrane</keyword>
<keyword evidence="2" id="KW-1133">Transmembrane helix</keyword>
<dbReference type="EMBL" id="JASCXX010000009">
    <property type="protein sequence ID" value="MDI6449206.1"/>
    <property type="molecule type" value="Genomic_DNA"/>
</dbReference>
<dbReference type="Proteomes" id="UP001431776">
    <property type="component" value="Unassembled WGS sequence"/>
</dbReference>
<feature type="transmembrane region" description="Helical" evidence="2">
    <location>
        <begin position="80"/>
        <end position="104"/>
    </location>
</feature>
<organism evidence="3 4">
    <name type="scientific">Anaerobaca lacustris</name>
    <dbReference type="NCBI Taxonomy" id="3044600"/>
    <lineage>
        <taxon>Bacteria</taxon>
        <taxon>Pseudomonadati</taxon>
        <taxon>Planctomycetota</taxon>
        <taxon>Phycisphaerae</taxon>
        <taxon>Sedimentisphaerales</taxon>
        <taxon>Anaerobacaceae</taxon>
        <taxon>Anaerobaca</taxon>
    </lineage>
</organism>
<evidence type="ECO:0000313" key="4">
    <source>
        <dbReference type="Proteomes" id="UP001431776"/>
    </source>
</evidence>
<feature type="transmembrane region" description="Helical" evidence="2">
    <location>
        <begin position="30"/>
        <end position="49"/>
    </location>
</feature>
<comment type="caution">
    <text evidence="3">The sequence shown here is derived from an EMBL/GenBank/DDBJ whole genome shotgun (WGS) entry which is preliminary data.</text>
</comment>
<evidence type="ECO:0000256" key="1">
    <source>
        <dbReference type="SAM" id="MobiDB-lite"/>
    </source>
</evidence>
<evidence type="ECO:0000256" key="2">
    <source>
        <dbReference type="SAM" id="Phobius"/>
    </source>
</evidence>